<accession>A0A2P2PXT9</accession>
<reference evidence="1" key="1">
    <citation type="submission" date="2018-02" db="EMBL/GenBank/DDBJ databases">
        <title>Rhizophora mucronata_Transcriptome.</title>
        <authorList>
            <person name="Meera S.P."/>
            <person name="Sreeshan A."/>
            <person name="Augustine A."/>
        </authorList>
    </citation>
    <scope>NUCLEOTIDE SEQUENCE</scope>
    <source>
        <tissue evidence="1">Leaf</tissue>
    </source>
</reference>
<protein>
    <submittedName>
        <fullName evidence="1">Uncharacterized protein</fullName>
    </submittedName>
</protein>
<evidence type="ECO:0000313" key="1">
    <source>
        <dbReference type="EMBL" id="MBX59552.1"/>
    </source>
</evidence>
<sequence>MKNNGYCFLYLVYRQSMHHKVWFINIVLLI</sequence>
<proteinExistence type="predicted"/>
<organism evidence="1">
    <name type="scientific">Rhizophora mucronata</name>
    <name type="common">Asiatic mangrove</name>
    <dbReference type="NCBI Taxonomy" id="61149"/>
    <lineage>
        <taxon>Eukaryota</taxon>
        <taxon>Viridiplantae</taxon>
        <taxon>Streptophyta</taxon>
        <taxon>Embryophyta</taxon>
        <taxon>Tracheophyta</taxon>
        <taxon>Spermatophyta</taxon>
        <taxon>Magnoliopsida</taxon>
        <taxon>eudicotyledons</taxon>
        <taxon>Gunneridae</taxon>
        <taxon>Pentapetalae</taxon>
        <taxon>rosids</taxon>
        <taxon>fabids</taxon>
        <taxon>Malpighiales</taxon>
        <taxon>Rhizophoraceae</taxon>
        <taxon>Rhizophora</taxon>
    </lineage>
</organism>
<name>A0A2P2PXT9_RHIMU</name>
<dbReference type="AlphaFoldDB" id="A0A2P2PXT9"/>
<dbReference type="EMBL" id="GGEC01079068">
    <property type="protein sequence ID" value="MBX59552.1"/>
    <property type="molecule type" value="Transcribed_RNA"/>
</dbReference>